<evidence type="ECO:0000256" key="1">
    <source>
        <dbReference type="SAM" id="MobiDB-lite"/>
    </source>
</evidence>
<dbReference type="AlphaFoldDB" id="A0A6V7SK50"/>
<dbReference type="NCBIfam" id="TIGR01590">
    <property type="entry name" value="yir-bir-cir_Pla"/>
    <property type="match status" value="1"/>
</dbReference>
<name>A0A6V7SK50_PLAVN</name>
<sequence>MQVTQKLINKYCHYGNTPSKCHDYYQRASSGVIYLLKSLEKYGLEYDKLAEYAILWLSYKLNIKPKNKLTDLNKFYTSYIVNNKCYNDKINGNDGLTYKEIINKKDLMNMNIKEILKFYEALKTLCNMYSECNKSELNCKKCSNDANKFADQFKELIKDYKNIENSSYSQMISTLSDDYNNLKNKYDSNNCTDFPSLPEIEPQKISVENSGKDSRQPTALSPEATSSSSSISTTLIPALSTFSVIPVFLGIAYKYSLFGIDKIFQRQYLRTKLKKVKKKMKLNI</sequence>
<protein>
    <submittedName>
        <fullName evidence="3">CIR protein PIR protein</fullName>
    </submittedName>
</protein>
<dbReference type="VEuPathDB" id="PlasmoDB:PVPCR_0600070"/>
<dbReference type="OrthoDB" id="372865at2759"/>
<keyword evidence="4" id="KW-1185">Reference proteome</keyword>
<proteinExistence type="predicted"/>
<evidence type="ECO:0000313" key="3">
    <source>
        <dbReference type="EMBL" id="CAD2099498.1"/>
    </source>
</evidence>
<dbReference type="Pfam" id="PF06022">
    <property type="entry name" value="Cir_Bir_Yir"/>
    <property type="match status" value="1"/>
</dbReference>
<feature type="transmembrane region" description="Helical" evidence="2">
    <location>
        <begin position="235"/>
        <end position="256"/>
    </location>
</feature>
<accession>A0A6V7SK50</accession>
<keyword evidence="2" id="KW-0472">Membrane</keyword>
<feature type="region of interest" description="Disordered" evidence="1">
    <location>
        <begin position="205"/>
        <end position="228"/>
    </location>
</feature>
<gene>
    <name evidence="3" type="ORF">PVPCR_0600070</name>
</gene>
<reference evidence="3 4" key="1">
    <citation type="submission" date="2020-08" db="EMBL/GenBank/DDBJ databases">
        <authorList>
            <person name="Ramaprasad A."/>
        </authorList>
    </citation>
    <scope>NUCLEOTIDE SEQUENCE [LARGE SCALE GENOMIC DNA]</scope>
</reference>
<evidence type="ECO:0000256" key="2">
    <source>
        <dbReference type="SAM" id="Phobius"/>
    </source>
</evidence>
<keyword evidence="2" id="KW-1133">Transmembrane helix</keyword>
<evidence type="ECO:0000313" key="4">
    <source>
        <dbReference type="Proteomes" id="UP000515268"/>
    </source>
</evidence>
<organism evidence="3 4">
    <name type="scientific">Plasmodium vinckei petteri</name>
    <dbReference type="NCBI Taxonomy" id="138298"/>
    <lineage>
        <taxon>Eukaryota</taxon>
        <taxon>Sar</taxon>
        <taxon>Alveolata</taxon>
        <taxon>Apicomplexa</taxon>
        <taxon>Aconoidasida</taxon>
        <taxon>Haemosporida</taxon>
        <taxon>Plasmodiidae</taxon>
        <taxon>Plasmodium</taxon>
        <taxon>Plasmodium (Vinckeia)</taxon>
    </lineage>
</organism>
<dbReference type="InterPro" id="IPR006477">
    <property type="entry name" value="Yir_bir_cir"/>
</dbReference>
<keyword evidence="2" id="KW-0812">Transmembrane</keyword>
<feature type="compositionally biased region" description="Low complexity" evidence="1">
    <location>
        <begin position="217"/>
        <end position="228"/>
    </location>
</feature>
<dbReference type="Proteomes" id="UP000515268">
    <property type="component" value="Chromosome PVPCR_06"/>
</dbReference>
<dbReference type="EMBL" id="LR865411">
    <property type="protein sequence ID" value="CAD2099498.1"/>
    <property type="molecule type" value="Genomic_DNA"/>
</dbReference>